<keyword evidence="3 7" id="KW-0812">Transmembrane</keyword>
<dbReference type="EMBL" id="ML993583">
    <property type="protein sequence ID" value="KAF2171339.1"/>
    <property type="molecule type" value="Genomic_DNA"/>
</dbReference>
<name>A0A6A6CZU5_ZASCE</name>
<feature type="transmembrane region" description="Helical" evidence="7">
    <location>
        <begin position="255"/>
        <end position="283"/>
    </location>
</feature>
<feature type="region of interest" description="Disordered" evidence="6">
    <location>
        <begin position="1"/>
        <end position="23"/>
    </location>
</feature>
<evidence type="ECO:0000256" key="2">
    <source>
        <dbReference type="ARBA" id="ARBA00022448"/>
    </source>
</evidence>
<evidence type="ECO:0000256" key="4">
    <source>
        <dbReference type="ARBA" id="ARBA00022989"/>
    </source>
</evidence>
<dbReference type="RefSeq" id="XP_033672228.1">
    <property type="nucleotide sequence ID" value="XM_033811630.1"/>
</dbReference>
<dbReference type="AlphaFoldDB" id="A0A6A6CZU5"/>
<evidence type="ECO:0000256" key="7">
    <source>
        <dbReference type="SAM" id="Phobius"/>
    </source>
</evidence>
<keyword evidence="2" id="KW-0813">Transport</keyword>
<evidence type="ECO:0000313" key="9">
    <source>
        <dbReference type="Proteomes" id="UP000799537"/>
    </source>
</evidence>
<feature type="transmembrane region" description="Helical" evidence="7">
    <location>
        <begin position="166"/>
        <end position="186"/>
    </location>
</feature>
<protein>
    <recommendedName>
        <fullName evidence="10">Major facilitator superfamily (MFS) profile domain-containing protein</fullName>
    </recommendedName>
</protein>
<keyword evidence="9" id="KW-1185">Reference proteome</keyword>
<dbReference type="PANTHER" id="PTHR43791">
    <property type="entry name" value="PERMEASE-RELATED"/>
    <property type="match status" value="1"/>
</dbReference>
<organism evidence="8 9">
    <name type="scientific">Zasmidium cellare ATCC 36951</name>
    <dbReference type="NCBI Taxonomy" id="1080233"/>
    <lineage>
        <taxon>Eukaryota</taxon>
        <taxon>Fungi</taxon>
        <taxon>Dikarya</taxon>
        <taxon>Ascomycota</taxon>
        <taxon>Pezizomycotina</taxon>
        <taxon>Dothideomycetes</taxon>
        <taxon>Dothideomycetidae</taxon>
        <taxon>Mycosphaerellales</taxon>
        <taxon>Mycosphaerellaceae</taxon>
        <taxon>Zasmidium</taxon>
    </lineage>
</organism>
<dbReference type="GO" id="GO:0016020">
    <property type="term" value="C:membrane"/>
    <property type="evidence" value="ECO:0007669"/>
    <property type="project" value="UniProtKB-SubCell"/>
</dbReference>
<evidence type="ECO:0000256" key="3">
    <source>
        <dbReference type="ARBA" id="ARBA00022692"/>
    </source>
</evidence>
<dbReference type="GeneID" id="54564902"/>
<keyword evidence="5 7" id="KW-0472">Membrane</keyword>
<dbReference type="OrthoDB" id="1932925at2759"/>
<gene>
    <name evidence="8" type="ORF">M409DRAFT_50794</name>
</gene>
<sequence length="563" mass="62149">MASKSDNAIVSSQPSSEIESEVKSRQVDDALEFALKGGDTVWGETEEKRVLFKIDMVILPLLFFCAMIGFADSGAFGFAALFGLIKDLKLYTIQMVNGEETQNTDRYSFAAAIYNLGSAAGQYPVLYVAQFFSYGKVLGLTSIYGGLLAMLTLVCRDFRDIMALRFFYGFGYVTQPLIIIIAAMWWKTNEQPLRLGLAIGGAGVGSIIGTGIDFGAVDIGERQIAVRRLARNNTGIQTRKFKWKQLREAALDPQLWLLGIYAFSFSFCNNSALQALGSFLGFLVSSFGYSQRQSLLMSMPVSAIALVSMVSFGVLGSIFPRRRILVAMLFLLPGIVGYSLLWKGDRDNKAMLLGGLYIASTFFGALVQMYALLSGNVAGHTKKSAVNATVVMLSQLGGYAGPFAYHGDEASRGYPTGQISALCLLCVSEGAFAALWLNYYLRNRRKAAFRDEHQELIGDPKTAFVDQTDQENPVFHLPIRSHLRTQYCCYPRDHFAHHPRHHLRNHLVPHFEDHYRFTRCLPLGITWGFTLNITCDLTPDVTPQFDSHGIAMLPAASVAHAAA</sequence>
<feature type="transmembrane region" description="Helical" evidence="7">
    <location>
        <begin position="57"/>
        <end position="85"/>
    </location>
</feature>
<feature type="transmembrane region" description="Helical" evidence="7">
    <location>
        <begin position="354"/>
        <end position="373"/>
    </location>
</feature>
<feature type="compositionally biased region" description="Polar residues" evidence="6">
    <location>
        <begin position="1"/>
        <end position="17"/>
    </location>
</feature>
<reference evidence="8" key="1">
    <citation type="journal article" date="2020" name="Stud. Mycol.">
        <title>101 Dothideomycetes genomes: a test case for predicting lifestyles and emergence of pathogens.</title>
        <authorList>
            <person name="Haridas S."/>
            <person name="Albert R."/>
            <person name="Binder M."/>
            <person name="Bloem J."/>
            <person name="Labutti K."/>
            <person name="Salamov A."/>
            <person name="Andreopoulos B."/>
            <person name="Baker S."/>
            <person name="Barry K."/>
            <person name="Bills G."/>
            <person name="Bluhm B."/>
            <person name="Cannon C."/>
            <person name="Castanera R."/>
            <person name="Culley D."/>
            <person name="Daum C."/>
            <person name="Ezra D."/>
            <person name="Gonzalez J."/>
            <person name="Henrissat B."/>
            <person name="Kuo A."/>
            <person name="Liang C."/>
            <person name="Lipzen A."/>
            <person name="Lutzoni F."/>
            <person name="Magnuson J."/>
            <person name="Mondo S."/>
            <person name="Nolan M."/>
            <person name="Ohm R."/>
            <person name="Pangilinan J."/>
            <person name="Park H.-J."/>
            <person name="Ramirez L."/>
            <person name="Alfaro M."/>
            <person name="Sun H."/>
            <person name="Tritt A."/>
            <person name="Yoshinaga Y."/>
            <person name="Zwiers L.-H."/>
            <person name="Turgeon B."/>
            <person name="Goodwin S."/>
            <person name="Spatafora J."/>
            <person name="Crous P."/>
            <person name="Grigoriev I."/>
        </authorList>
    </citation>
    <scope>NUCLEOTIDE SEQUENCE</scope>
    <source>
        <strain evidence="8">ATCC 36951</strain>
    </source>
</reference>
<dbReference type="PANTHER" id="PTHR43791:SF81">
    <property type="entry name" value="TRANSPORTER, PUTATIVE (AFU_ORTHOLOGUE AFUA_7G01190)-RELATED"/>
    <property type="match status" value="1"/>
</dbReference>
<feature type="transmembrane region" description="Helical" evidence="7">
    <location>
        <begin position="385"/>
        <end position="405"/>
    </location>
</feature>
<proteinExistence type="predicted"/>
<evidence type="ECO:0000256" key="1">
    <source>
        <dbReference type="ARBA" id="ARBA00004141"/>
    </source>
</evidence>
<keyword evidence="4 7" id="KW-1133">Transmembrane helix</keyword>
<accession>A0A6A6CZU5</accession>
<dbReference type="InterPro" id="IPR011701">
    <property type="entry name" value="MFS"/>
</dbReference>
<feature type="transmembrane region" description="Helical" evidence="7">
    <location>
        <begin position="295"/>
        <end position="317"/>
    </location>
</feature>
<evidence type="ECO:0008006" key="10">
    <source>
        <dbReference type="Google" id="ProtNLM"/>
    </source>
</evidence>
<dbReference type="InterPro" id="IPR036259">
    <property type="entry name" value="MFS_trans_sf"/>
</dbReference>
<feature type="transmembrane region" description="Helical" evidence="7">
    <location>
        <begin position="417"/>
        <end position="441"/>
    </location>
</feature>
<dbReference type="SUPFAM" id="SSF103473">
    <property type="entry name" value="MFS general substrate transporter"/>
    <property type="match status" value="1"/>
</dbReference>
<feature type="transmembrane region" description="Helical" evidence="7">
    <location>
        <begin position="198"/>
        <end position="219"/>
    </location>
</feature>
<dbReference type="Gene3D" id="1.20.1250.20">
    <property type="entry name" value="MFS general substrate transporter like domains"/>
    <property type="match status" value="2"/>
</dbReference>
<evidence type="ECO:0000313" key="8">
    <source>
        <dbReference type="EMBL" id="KAF2171339.1"/>
    </source>
</evidence>
<evidence type="ECO:0000256" key="5">
    <source>
        <dbReference type="ARBA" id="ARBA00023136"/>
    </source>
</evidence>
<feature type="transmembrane region" description="Helical" evidence="7">
    <location>
        <begin position="324"/>
        <end position="342"/>
    </location>
</feature>
<dbReference type="Proteomes" id="UP000799537">
    <property type="component" value="Unassembled WGS sequence"/>
</dbReference>
<comment type="subcellular location">
    <subcellularLocation>
        <location evidence="1">Membrane</location>
        <topology evidence="1">Multi-pass membrane protein</topology>
    </subcellularLocation>
</comment>
<dbReference type="Pfam" id="PF07690">
    <property type="entry name" value="MFS_1"/>
    <property type="match status" value="2"/>
</dbReference>
<dbReference type="GO" id="GO:0022857">
    <property type="term" value="F:transmembrane transporter activity"/>
    <property type="evidence" value="ECO:0007669"/>
    <property type="project" value="InterPro"/>
</dbReference>
<feature type="transmembrane region" description="Helical" evidence="7">
    <location>
        <begin position="131"/>
        <end position="154"/>
    </location>
</feature>
<evidence type="ECO:0000256" key="6">
    <source>
        <dbReference type="SAM" id="MobiDB-lite"/>
    </source>
</evidence>